<name>A0A3M7SFW0_BRAPC</name>
<organism evidence="1 2">
    <name type="scientific">Brachionus plicatilis</name>
    <name type="common">Marine rotifer</name>
    <name type="synonym">Brachionus muelleri</name>
    <dbReference type="NCBI Taxonomy" id="10195"/>
    <lineage>
        <taxon>Eukaryota</taxon>
        <taxon>Metazoa</taxon>
        <taxon>Spiralia</taxon>
        <taxon>Gnathifera</taxon>
        <taxon>Rotifera</taxon>
        <taxon>Eurotatoria</taxon>
        <taxon>Monogononta</taxon>
        <taxon>Pseudotrocha</taxon>
        <taxon>Ploima</taxon>
        <taxon>Brachionidae</taxon>
        <taxon>Brachionus</taxon>
    </lineage>
</organism>
<dbReference type="EMBL" id="REGN01001441">
    <property type="protein sequence ID" value="RNA34652.1"/>
    <property type="molecule type" value="Genomic_DNA"/>
</dbReference>
<evidence type="ECO:0000313" key="1">
    <source>
        <dbReference type="EMBL" id="RNA34652.1"/>
    </source>
</evidence>
<proteinExistence type="predicted"/>
<accession>A0A3M7SFW0</accession>
<comment type="caution">
    <text evidence="1">The sequence shown here is derived from an EMBL/GenBank/DDBJ whole genome shotgun (WGS) entry which is preliminary data.</text>
</comment>
<protein>
    <submittedName>
        <fullName evidence="1">Uncharacterized protein</fullName>
    </submittedName>
</protein>
<dbReference type="AlphaFoldDB" id="A0A3M7SFW0"/>
<dbReference type="Proteomes" id="UP000276133">
    <property type="component" value="Unassembled WGS sequence"/>
</dbReference>
<reference evidence="1 2" key="1">
    <citation type="journal article" date="2018" name="Sci. Rep.">
        <title>Genomic signatures of local adaptation to the degree of environmental predictability in rotifers.</title>
        <authorList>
            <person name="Franch-Gras L."/>
            <person name="Hahn C."/>
            <person name="Garcia-Roger E.M."/>
            <person name="Carmona M.J."/>
            <person name="Serra M."/>
            <person name="Gomez A."/>
        </authorList>
    </citation>
    <scope>NUCLEOTIDE SEQUENCE [LARGE SCALE GENOMIC DNA]</scope>
    <source>
        <strain evidence="1">HYR1</strain>
    </source>
</reference>
<keyword evidence="2" id="KW-1185">Reference proteome</keyword>
<sequence length="62" mass="7606">MKFKKKATAFRERNERKYYQTTKIHLKFVNPNGLKKELKFYQINLSGYLLLKKEPRKNLEKD</sequence>
<gene>
    <name evidence="1" type="ORF">BpHYR1_014086</name>
</gene>
<evidence type="ECO:0000313" key="2">
    <source>
        <dbReference type="Proteomes" id="UP000276133"/>
    </source>
</evidence>